<dbReference type="EMBL" id="WXWW01000283">
    <property type="protein sequence ID" value="NAW67439.1"/>
    <property type="molecule type" value="Genomic_DNA"/>
</dbReference>
<feature type="active site" description="Proton donor" evidence="2">
    <location>
        <position position="64"/>
    </location>
</feature>
<reference evidence="5 6" key="1">
    <citation type="submission" date="2017-05" db="EMBL/GenBank/DDBJ databases">
        <title>High clonality and local adaptation shapes Vibrionaceae linages within an endangered oasis.</title>
        <authorList>
            <person name="Vazquez-Rosas-Landa M."/>
        </authorList>
    </citation>
    <scope>NUCLEOTIDE SEQUENCE [LARGE SCALE GENOMIC DNA]</scope>
    <source>
        <strain evidence="5 6">P46_P4S1P180</strain>
    </source>
</reference>
<evidence type="ECO:0000259" key="4">
    <source>
        <dbReference type="Pfam" id="PF02834"/>
    </source>
</evidence>
<dbReference type="InterPro" id="IPR014051">
    <property type="entry name" value="Phosphoesterase_HXTX"/>
</dbReference>
<comment type="catalytic activity">
    <reaction evidence="2">
        <text>a 3'-end 2',3'-cyclophospho-ribonucleotide-RNA + H2O = a 3'-end 2'-phospho-ribonucleotide-RNA + H(+)</text>
        <dbReference type="Rhea" id="RHEA:11828"/>
        <dbReference type="Rhea" id="RHEA-COMP:10464"/>
        <dbReference type="Rhea" id="RHEA-COMP:17353"/>
        <dbReference type="ChEBI" id="CHEBI:15377"/>
        <dbReference type="ChEBI" id="CHEBI:15378"/>
        <dbReference type="ChEBI" id="CHEBI:83064"/>
        <dbReference type="ChEBI" id="CHEBI:173113"/>
        <dbReference type="EC" id="3.1.4.58"/>
    </reaction>
</comment>
<feature type="short sequence motif" description="HXTX 2" evidence="2">
    <location>
        <begin position="146"/>
        <end position="149"/>
    </location>
</feature>
<dbReference type="InterPro" id="IPR009097">
    <property type="entry name" value="Cyclic_Pdiesterase"/>
</dbReference>
<dbReference type="PANTHER" id="PTHR35561:SF1">
    <property type="entry name" value="RNA 2',3'-CYCLIC PHOSPHODIESTERASE"/>
    <property type="match status" value="1"/>
</dbReference>
<proteinExistence type="inferred from homology"/>
<dbReference type="EC" id="3.1.4.58" evidence="2"/>
<feature type="short sequence motif" description="HXTX 1" evidence="2">
    <location>
        <begin position="64"/>
        <end position="67"/>
    </location>
</feature>
<keyword evidence="1 2" id="KW-0378">Hydrolase</keyword>
<comment type="function">
    <text evidence="2">Hydrolyzes RNA 2',3'-cyclic phosphodiester to an RNA 2'-phosphomonoester.</text>
</comment>
<evidence type="ECO:0000313" key="6">
    <source>
        <dbReference type="Proteomes" id="UP000465712"/>
    </source>
</evidence>
<feature type="domain" description="Phosphoesterase HXTX" evidence="4">
    <location>
        <begin position="45"/>
        <end position="110"/>
    </location>
</feature>
<comment type="caution">
    <text evidence="5">The sequence shown here is derived from an EMBL/GenBank/DDBJ whole genome shotgun (WGS) entry which is preliminary data.</text>
</comment>
<name>A0A7X4WEV9_9GAMM</name>
<dbReference type="AlphaFoldDB" id="A0A7X4WEV9"/>
<comment type="similarity">
    <text evidence="2">Belongs to the 2H phosphoesterase superfamily. ThpR family.</text>
</comment>
<dbReference type="RefSeq" id="WP_161446726.1">
    <property type="nucleotide sequence ID" value="NZ_WXWW01000283.1"/>
</dbReference>
<evidence type="ECO:0000313" key="5">
    <source>
        <dbReference type="EMBL" id="NAW67439.1"/>
    </source>
</evidence>
<feature type="region of interest" description="Disordered" evidence="3">
    <location>
        <begin position="1"/>
        <end position="22"/>
    </location>
</feature>
<organism evidence="5 6">
    <name type="scientific">Photobacterium halotolerans</name>
    <dbReference type="NCBI Taxonomy" id="265726"/>
    <lineage>
        <taxon>Bacteria</taxon>
        <taxon>Pseudomonadati</taxon>
        <taxon>Pseudomonadota</taxon>
        <taxon>Gammaproteobacteria</taxon>
        <taxon>Vibrionales</taxon>
        <taxon>Vibrionaceae</taxon>
        <taxon>Photobacterium</taxon>
    </lineage>
</organism>
<dbReference type="InterPro" id="IPR004175">
    <property type="entry name" value="RNA_CPDase"/>
</dbReference>
<sequence length="206" mass="23451">MSHHSGTHHSGQPDFPHPPDSRRMFFALPLTEPPAANQAPYQRLCQLKDAIPGKGRTIPDANLHLTLAFLGQVTDEQNRQLVAAVSQLAIPAFSMHFNLLRYWKRSRVLWLGGDTCPEPLGRLAEQLSQLALDLGLIQDARRYTPHITLRKNLRQRPVLPDEPPDFLFHFQRFGLYISEPDGPGVRYRLANQWPLIQPEIAEQDSE</sequence>
<dbReference type="GO" id="GO:0008664">
    <property type="term" value="F:RNA 2',3'-cyclic 3'-phosphodiesterase activity"/>
    <property type="evidence" value="ECO:0007669"/>
    <property type="project" value="UniProtKB-EC"/>
</dbReference>
<dbReference type="Pfam" id="PF02834">
    <property type="entry name" value="LigT_PEase"/>
    <property type="match status" value="1"/>
</dbReference>
<gene>
    <name evidence="5" type="primary">thpR</name>
    <name evidence="5" type="ORF">CAG72_19790</name>
</gene>
<dbReference type="Proteomes" id="UP000465712">
    <property type="component" value="Unassembled WGS sequence"/>
</dbReference>
<dbReference type="NCBIfam" id="TIGR02258">
    <property type="entry name" value="2_5_ligase"/>
    <property type="match status" value="1"/>
</dbReference>
<feature type="active site" description="Proton acceptor" evidence="2">
    <location>
        <position position="146"/>
    </location>
</feature>
<evidence type="ECO:0000256" key="3">
    <source>
        <dbReference type="SAM" id="MobiDB-lite"/>
    </source>
</evidence>
<dbReference type="PANTHER" id="PTHR35561">
    <property type="entry name" value="RNA 2',3'-CYCLIC PHOSPHODIESTERASE"/>
    <property type="match status" value="1"/>
</dbReference>
<evidence type="ECO:0000256" key="1">
    <source>
        <dbReference type="ARBA" id="ARBA00022801"/>
    </source>
</evidence>
<dbReference type="HAMAP" id="MF_01940">
    <property type="entry name" value="RNA_CPDase"/>
    <property type="match status" value="1"/>
</dbReference>
<protein>
    <recommendedName>
        <fullName evidence="2">RNA 2',3'-cyclic phosphodiesterase</fullName>
        <shortName evidence="2">RNA 2',3'-CPDase</shortName>
        <ecNumber evidence="2">3.1.4.58</ecNumber>
    </recommendedName>
</protein>
<dbReference type="Gene3D" id="3.90.1140.10">
    <property type="entry name" value="Cyclic phosphodiesterase"/>
    <property type="match status" value="1"/>
</dbReference>
<accession>A0A7X4WEV9</accession>
<dbReference type="GO" id="GO:0004113">
    <property type="term" value="F:2',3'-cyclic-nucleotide 3'-phosphodiesterase activity"/>
    <property type="evidence" value="ECO:0007669"/>
    <property type="project" value="InterPro"/>
</dbReference>
<evidence type="ECO:0000256" key="2">
    <source>
        <dbReference type="HAMAP-Rule" id="MF_01940"/>
    </source>
</evidence>
<dbReference type="SUPFAM" id="SSF55144">
    <property type="entry name" value="LigT-like"/>
    <property type="match status" value="1"/>
</dbReference>